<protein>
    <submittedName>
        <fullName evidence="1">Uncharacterized protein</fullName>
    </submittedName>
</protein>
<dbReference type="Proteomes" id="UP000007800">
    <property type="component" value="Unassembled WGS sequence"/>
</dbReference>
<sequence length="315" mass="34385">MSSGLSRGVHHSPAGKPEAFLPAEDCRVYRALRRGGTLSLGDTVFGLPPIVLCHGALAKEINKAVGMLSSLKTEWRVRQSCLGRLARIVLGWDEREPVAEDLARFDRDLAGPLAVQVRDDRSAIVKQASMLCIALGASTYGEVLSGYEDALWQSMDTAQQKTAEDLLASGASALFDEEHEHCRHSITEARVSRRSPQDSLEADPGDSLVLASLADFLQRRKCCAEDVIAVFDRLLVVLAAAELRNPVEEQRLIKSLVEILAGHDDAQHPALLECFPPALVSEQSGHYRPDVTQKGSPIDILLECDGTNEEDQEQV</sequence>
<gene>
    <name evidence="1" type="ORF">Pmar_PMAR010147</name>
</gene>
<evidence type="ECO:0000313" key="2">
    <source>
        <dbReference type="Proteomes" id="UP000007800"/>
    </source>
</evidence>
<proteinExistence type="predicted"/>
<dbReference type="RefSeq" id="XP_002788616.1">
    <property type="nucleotide sequence ID" value="XM_002788570.1"/>
</dbReference>
<dbReference type="InterPro" id="IPR011989">
    <property type="entry name" value="ARM-like"/>
</dbReference>
<dbReference type="Gene3D" id="1.25.10.10">
    <property type="entry name" value="Leucine-rich Repeat Variant"/>
    <property type="match status" value="1"/>
</dbReference>
<keyword evidence="2" id="KW-1185">Reference proteome</keyword>
<dbReference type="EMBL" id="GG670562">
    <property type="protein sequence ID" value="EER20412.1"/>
    <property type="molecule type" value="Genomic_DNA"/>
</dbReference>
<dbReference type="GeneID" id="9053963"/>
<organism evidence="2">
    <name type="scientific">Perkinsus marinus (strain ATCC 50983 / TXsc)</name>
    <dbReference type="NCBI Taxonomy" id="423536"/>
    <lineage>
        <taxon>Eukaryota</taxon>
        <taxon>Sar</taxon>
        <taxon>Alveolata</taxon>
        <taxon>Perkinsozoa</taxon>
        <taxon>Perkinsea</taxon>
        <taxon>Perkinsida</taxon>
        <taxon>Perkinsidae</taxon>
        <taxon>Perkinsus</taxon>
    </lineage>
</organism>
<evidence type="ECO:0000313" key="1">
    <source>
        <dbReference type="EMBL" id="EER20412.1"/>
    </source>
</evidence>
<reference evidence="1 2" key="1">
    <citation type="submission" date="2008-07" db="EMBL/GenBank/DDBJ databases">
        <authorList>
            <person name="El-Sayed N."/>
            <person name="Caler E."/>
            <person name="Inman J."/>
            <person name="Amedeo P."/>
            <person name="Hass B."/>
            <person name="Wortman J."/>
        </authorList>
    </citation>
    <scope>NUCLEOTIDE SEQUENCE [LARGE SCALE GENOMIC DNA]</scope>
    <source>
        <strain evidence="2">ATCC 50983 / TXsc</strain>
    </source>
</reference>
<name>C5K4Z0_PERM5</name>
<dbReference type="AlphaFoldDB" id="C5K4Z0"/>
<accession>C5K4Z0</accession>
<dbReference type="InParanoid" id="C5K4Z0"/>